<organism evidence="1 2">
    <name type="scientific">Alteromonas macleodii</name>
    <name type="common">Pseudoalteromonas macleodii</name>
    <dbReference type="NCBI Taxonomy" id="28108"/>
    <lineage>
        <taxon>Bacteria</taxon>
        <taxon>Pseudomonadati</taxon>
        <taxon>Pseudomonadota</taxon>
        <taxon>Gammaproteobacteria</taxon>
        <taxon>Alteromonadales</taxon>
        <taxon>Alteromonadaceae</taxon>
        <taxon>Alteromonas/Salinimonas group</taxon>
        <taxon>Alteromonas</taxon>
    </lineage>
</organism>
<dbReference type="RefSeq" id="WP_061095167.1">
    <property type="nucleotide sequence ID" value="NZ_CP014323.1"/>
</dbReference>
<protein>
    <submittedName>
        <fullName evidence="1">Uncharacterized protein</fullName>
    </submittedName>
</protein>
<sequence length="115" mass="13459">MEDIDINPMSENVEKLLKVGAQAMISNIEENKEYRDGVAQLMKNHNRIENEGVLLVQPYYHFCCQVYVTEGKKGLYEVLREGILPSITTPLFQMWFINDFHTRNYEKYLATDRPA</sequence>
<accession>A0A126Q0U5</accession>
<evidence type="ECO:0000313" key="1">
    <source>
        <dbReference type="EMBL" id="AMJ98660.1"/>
    </source>
</evidence>
<gene>
    <name evidence="1" type="ORF">AVL55_11070</name>
</gene>
<dbReference type="Proteomes" id="UP000063991">
    <property type="component" value="Chromosome"/>
</dbReference>
<reference evidence="1 2" key="1">
    <citation type="submission" date="2015-12" db="EMBL/GenBank/DDBJ databases">
        <authorList>
            <person name="Shamseldin A."/>
            <person name="Moawad H."/>
            <person name="Abd El-Rahim W.M."/>
            <person name="Sadowsky M.J."/>
        </authorList>
    </citation>
    <scope>NUCLEOTIDE SEQUENCE [LARGE SCALE GENOMIC DNA]</scope>
    <source>
        <strain evidence="1 2">D7</strain>
    </source>
</reference>
<proteinExistence type="predicted"/>
<dbReference type="EMBL" id="CP014323">
    <property type="protein sequence ID" value="AMJ98660.1"/>
    <property type="molecule type" value="Genomic_DNA"/>
</dbReference>
<evidence type="ECO:0000313" key="2">
    <source>
        <dbReference type="Proteomes" id="UP000063991"/>
    </source>
</evidence>
<dbReference type="AlphaFoldDB" id="A0A126Q0U5"/>
<name>A0A126Q0U5_ALTMA</name>